<dbReference type="STRING" id="366602.Caul_4109"/>
<proteinExistence type="predicted"/>
<dbReference type="SMART" id="SM00911">
    <property type="entry name" value="HWE_HK"/>
    <property type="match status" value="1"/>
</dbReference>
<dbReference type="GO" id="GO:0004673">
    <property type="term" value="F:protein histidine kinase activity"/>
    <property type="evidence" value="ECO:0007669"/>
    <property type="project" value="UniProtKB-EC"/>
</dbReference>
<evidence type="ECO:0000256" key="3">
    <source>
        <dbReference type="ARBA" id="ARBA00022553"/>
    </source>
</evidence>
<dbReference type="AlphaFoldDB" id="B0SXM1"/>
<dbReference type="InterPro" id="IPR029016">
    <property type="entry name" value="GAF-like_dom_sf"/>
</dbReference>
<keyword evidence="5" id="KW-0547">Nucleotide-binding</keyword>
<feature type="domain" description="Signal transduction histidine kinase HWE region" evidence="8">
    <location>
        <begin position="187"/>
        <end position="269"/>
    </location>
</feature>
<dbReference type="eggNOG" id="COG2203">
    <property type="taxonomic scope" value="Bacteria"/>
</dbReference>
<dbReference type="GO" id="GO:0005524">
    <property type="term" value="F:ATP binding"/>
    <property type="evidence" value="ECO:0007669"/>
    <property type="project" value="UniProtKB-KW"/>
</dbReference>
<dbReference type="HOGENOM" id="CLU_000445_114_71_5"/>
<organism evidence="9">
    <name type="scientific">Caulobacter sp. (strain K31)</name>
    <dbReference type="NCBI Taxonomy" id="366602"/>
    <lineage>
        <taxon>Bacteria</taxon>
        <taxon>Pseudomonadati</taxon>
        <taxon>Pseudomonadota</taxon>
        <taxon>Alphaproteobacteria</taxon>
        <taxon>Caulobacterales</taxon>
        <taxon>Caulobacteraceae</taxon>
        <taxon>Caulobacter</taxon>
    </lineage>
</organism>
<dbReference type="Gene3D" id="3.30.450.40">
    <property type="match status" value="1"/>
</dbReference>
<dbReference type="Pfam" id="PF07536">
    <property type="entry name" value="HWE_HK"/>
    <property type="match status" value="1"/>
</dbReference>
<keyword evidence="3" id="KW-0597">Phosphoprotein</keyword>
<evidence type="ECO:0000256" key="2">
    <source>
        <dbReference type="ARBA" id="ARBA00012438"/>
    </source>
</evidence>
<comment type="catalytic activity">
    <reaction evidence="1">
        <text>ATP + protein L-histidine = ADP + protein N-phospho-L-histidine.</text>
        <dbReference type="EC" id="2.7.13.3"/>
    </reaction>
</comment>
<name>B0SXM1_CAUSK</name>
<reference evidence="9" key="1">
    <citation type="submission" date="2008-01" db="EMBL/GenBank/DDBJ databases">
        <title>Complete sequence of chromosome of Caulobacter sp. K31.</title>
        <authorList>
            <consortium name="US DOE Joint Genome Institute"/>
            <person name="Copeland A."/>
            <person name="Lucas S."/>
            <person name="Lapidus A."/>
            <person name="Barry K."/>
            <person name="Glavina del Rio T."/>
            <person name="Dalin E."/>
            <person name="Tice H."/>
            <person name="Pitluck S."/>
            <person name="Bruce D."/>
            <person name="Goodwin L."/>
            <person name="Thompson L.S."/>
            <person name="Brettin T."/>
            <person name="Detter J.C."/>
            <person name="Han C."/>
            <person name="Schmutz J."/>
            <person name="Larimer F."/>
            <person name="Land M."/>
            <person name="Hauser L."/>
            <person name="Kyrpides N."/>
            <person name="Kim E."/>
            <person name="Stephens C."/>
            <person name="Richardson P."/>
        </authorList>
    </citation>
    <scope>NUCLEOTIDE SEQUENCE [LARGE SCALE GENOMIC DNA]</scope>
    <source>
        <strain evidence="9">K31</strain>
    </source>
</reference>
<dbReference type="InterPro" id="IPR011102">
    <property type="entry name" value="Sig_transdc_His_kinase_HWE"/>
</dbReference>
<protein>
    <recommendedName>
        <fullName evidence="2">histidine kinase</fullName>
        <ecNumber evidence="2">2.7.13.3</ecNumber>
    </recommendedName>
</protein>
<evidence type="ECO:0000256" key="7">
    <source>
        <dbReference type="ARBA" id="ARBA00022840"/>
    </source>
</evidence>
<evidence type="ECO:0000256" key="1">
    <source>
        <dbReference type="ARBA" id="ARBA00000085"/>
    </source>
</evidence>
<dbReference type="PANTHER" id="PTHR41523">
    <property type="entry name" value="TWO-COMPONENT SYSTEM SENSOR PROTEIN"/>
    <property type="match status" value="1"/>
</dbReference>
<dbReference type="PANTHER" id="PTHR41523:SF7">
    <property type="entry name" value="HISTIDINE KINASE"/>
    <property type="match status" value="1"/>
</dbReference>
<dbReference type="Pfam" id="PF13185">
    <property type="entry name" value="GAF_2"/>
    <property type="match status" value="1"/>
</dbReference>
<accession>B0SXM1</accession>
<dbReference type="EMBL" id="CP000927">
    <property type="protein sequence ID" value="ABZ73233.1"/>
    <property type="molecule type" value="Genomic_DNA"/>
</dbReference>
<dbReference type="OrthoDB" id="9760752at2"/>
<evidence type="ECO:0000313" key="9">
    <source>
        <dbReference type="EMBL" id="ABZ73233.1"/>
    </source>
</evidence>
<evidence type="ECO:0000256" key="4">
    <source>
        <dbReference type="ARBA" id="ARBA00022679"/>
    </source>
</evidence>
<dbReference type="Gene3D" id="3.30.565.10">
    <property type="entry name" value="Histidine kinase-like ATPase, C-terminal domain"/>
    <property type="match status" value="1"/>
</dbReference>
<dbReference type="InterPro" id="IPR036890">
    <property type="entry name" value="HATPase_C_sf"/>
</dbReference>
<keyword evidence="4" id="KW-0808">Transferase</keyword>
<dbReference type="SUPFAM" id="SSF55781">
    <property type="entry name" value="GAF domain-like"/>
    <property type="match status" value="1"/>
</dbReference>
<gene>
    <name evidence="9" type="ordered locus">Caul_4109</name>
</gene>
<evidence type="ECO:0000256" key="5">
    <source>
        <dbReference type="ARBA" id="ARBA00022741"/>
    </source>
</evidence>
<keyword evidence="6 9" id="KW-0418">Kinase</keyword>
<dbReference type="KEGG" id="cak:Caul_4109"/>
<dbReference type="InterPro" id="IPR003018">
    <property type="entry name" value="GAF"/>
</dbReference>
<dbReference type="EC" id="2.7.13.3" evidence="2"/>
<sequence length="384" mass="41566">MLSTANAERSEQADHAALITLVETIEALSATRTIQHVAAVVRSAARRISGADGVCFVLRDHDQCWYLDEDAIGPMWKGQRFAMTACISGWTMLNGQTAVIPDIYADDRIPHDAYRPTFVKSLVMTPVRAKDPIAAIGAYWAVDQTPSVDTVLKLEAMARATAAAIENANLYASLNEALERRTFLLRELDHRVKNTLASVQSIARQTLRTAPSPAAFAESFESRLMGLSRVHELLTGRAWGRTDLHDVLETALQPFGGLADPHFTVRGPAVSLSPETAVALHMTLHELTVNAAKHGALTAVSGQVSVIWRIEPRDGRPTLVLEWVERGGPPVFVPTREGFGSRLLKNGLARDLGGEAALTFQPNGVSYLLRVPLSDRVAAGAVGA</sequence>
<keyword evidence="7" id="KW-0067">ATP-binding</keyword>
<evidence type="ECO:0000259" key="8">
    <source>
        <dbReference type="SMART" id="SM00911"/>
    </source>
</evidence>
<evidence type="ECO:0000256" key="6">
    <source>
        <dbReference type="ARBA" id="ARBA00022777"/>
    </source>
</evidence>
<dbReference type="eggNOG" id="COG3920">
    <property type="taxonomic scope" value="Bacteria"/>
</dbReference>